<name>A0A2Z5TMZ3_9STRE</name>
<gene>
    <name evidence="2" type="ORF">SR187_5295</name>
</gene>
<feature type="transmembrane region" description="Helical" evidence="1">
    <location>
        <begin position="199"/>
        <end position="219"/>
    </location>
</feature>
<dbReference type="Proteomes" id="UP000269331">
    <property type="component" value="Chromosome"/>
</dbReference>
<dbReference type="OrthoDB" id="2233152at2"/>
<dbReference type="Pfam" id="PF07242">
    <property type="entry name" value="DUF1430"/>
    <property type="match status" value="1"/>
</dbReference>
<feature type="transmembrane region" description="Helical" evidence="1">
    <location>
        <begin position="631"/>
        <end position="651"/>
    </location>
</feature>
<dbReference type="AlphaFoldDB" id="A0A2Z5TMZ3"/>
<reference evidence="2 3" key="1">
    <citation type="journal article" date="2018" name="Genome Biol. Evol.">
        <title>Complete Genome Sequence of Streptococcus ruminantium sp. nov. GUT-187T (=DSM 104980T =JCM 31869T), the Type Strain of S. ruminantium, and Comparison with Genome Sequences of Streptococcus suis Strains.</title>
        <authorList>
            <person name="Tohya M."/>
            <person name="Sekizaki T."/>
            <person name="Miyoshi-Akiyama T."/>
        </authorList>
    </citation>
    <scope>NUCLEOTIDE SEQUENCE [LARGE SCALE GENOMIC DNA]</scope>
    <source>
        <strain evidence="2 3">GUT187T</strain>
    </source>
</reference>
<dbReference type="InterPro" id="IPR006541">
    <property type="entry name" value="Bacteriocin_ass"/>
</dbReference>
<protein>
    <submittedName>
        <fullName evidence="2">Immunity protein</fullName>
    </submittedName>
</protein>
<sequence>MKRVFVLFSNLVLSIFFVWVFSIWSDTFVSYHYPSVVVSEADAQVNYSHVKTALTDLAHRTDSLIAIQHQEPGEDGKTRFSYTPFGNGELPEDLKKKEIQDPSTVGVEANYFILKGSVTTQKLRNTLSQIGMTNLWIIQPTPLSNLARIFTNGFQLLSIIIFFLTFGSLCLITQIKALRSAGIRLISGENRWKIFLSPLRSDLFNAVGGFALATLAFYILRHIFSLPSLSIYTASTGLLVYNLLLLGIALFFAVLFATGIKKVHLMSVIKGKIPVRGMISLILIGQLLAVIIVSFSMSQTLTYTAAWKQQEQGQVAWQKAKNYITLSASREAIDVGSLDQARPKQIKWLEFMKQAVAEDKAMLVRHHLVDRDRGSGPNSKVLTTSTVWQDYSPQGNVLIVTPQYIRQENIKLSPATSNKVNNLALGEFVLLLPEQLRSEESRYRATFEESMTNLMSTKSLNMTATVDYLPTGQKRFVYNTTPISYQQFLTDPIIIVTTPTSTGPDAINFWNNALQDYFLFNNLETAQALIKQAGFETWVNELKSGYHIYKTLLDNLKREVWFTIAGGILGIATSILMFNTMNLLYFEEFRRDIFIKRIGGLNFFGLHKNYLLAQLSVLLLGLIVSLLLTTNFAVCLLVATLFVINSILLLYRQMRHENRMSMIILKGA</sequence>
<keyword evidence="1" id="KW-0472">Membrane</keyword>
<dbReference type="EMBL" id="AP018400">
    <property type="protein sequence ID" value="BBA92667.1"/>
    <property type="molecule type" value="Genomic_DNA"/>
</dbReference>
<keyword evidence="1" id="KW-0812">Transmembrane</keyword>
<feature type="transmembrane region" description="Helical" evidence="1">
    <location>
        <begin position="606"/>
        <end position="625"/>
    </location>
</feature>
<organism evidence="2 3">
    <name type="scientific">Streptococcus ruminantium</name>
    <dbReference type="NCBI Taxonomy" id="1917441"/>
    <lineage>
        <taxon>Bacteria</taxon>
        <taxon>Bacillati</taxon>
        <taxon>Bacillota</taxon>
        <taxon>Bacilli</taxon>
        <taxon>Lactobacillales</taxon>
        <taxon>Streptococcaceae</taxon>
        <taxon>Streptococcus</taxon>
    </lineage>
</organism>
<feature type="transmembrane region" description="Helical" evidence="1">
    <location>
        <begin position="154"/>
        <end position="178"/>
    </location>
</feature>
<feature type="transmembrane region" description="Helical" evidence="1">
    <location>
        <begin position="5"/>
        <end position="24"/>
    </location>
</feature>
<evidence type="ECO:0000313" key="2">
    <source>
        <dbReference type="EMBL" id="BBA92667.1"/>
    </source>
</evidence>
<dbReference type="NCBIfam" id="TIGR01654">
    <property type="entry name" value="bact_immun_7tm"/>
    <property type="match status" value="1"/>
</dbReference>
<accession>A0A2Z5TMZ3</accession>
<feature type="transmembrane region" description="Helical" evidence="1">
    <location>
        <begin position="278"/>
        <end position="297"/>
    </location>
</feature>
<evidence type="ECO:0000313" key="3">
    <source>
        <dbReference type="Proteomes" id="UP000269331"/>
    </source>
</evidence>
<proteinExistence type="predicted"/>
<keyword evidence="1" id="KW-1133">Transmembrane helix</keyword>
<dbReference type="KEGG" id="srq:SR187_5295"/>
<feature type="transmembrane region" description="Helical" evidence="1">
    <location>
        <begin position="239"/>
        <end position="257"/>
    </location>
</feature>
<dbReference type="RefSeq" id="WP_120171731.1">
    <property type="nucleotide sequence ID" value="NZ_AP018400.1"/>
</dbReference>
<evidence type="ECO:0000256" key="1">
    <source>
        <dbReference type="SAM" id="Phobius"/>
    </source>
</evidence>
<dbReference type="GeneID" id="52229607"/>
<feature type="transmembrane region" description="Helical" evidence="1">
    <location>
        <begin position="560"/>
        <end position="585"/>
    </location>
</feature>